<proteinExistence type="predicted"/>
<evidence type="ECO:0000313" key="2">
    <source>
        <dbReference type="Proteomes" id="UP000683925"/>
    </source>
</evidence>
<sequence length="451" mass="54655">MAQTHQLKNIYEEIPKEQKLDKTTQLFDEKDKLIRGCQKQLRFNSKEILIINYSDSIQSEILDNSSRYYVQIHITQNRSNYVMTTQFKLSNRIRKQFKQLRNYLLNNEDQNTQFFLRNDNLYIQYKQIKWGVSENYIYSNEFQKEIRAFISRIDLQKIKYRLFQGEAKLNRDQDWIKNELHKMEFQSPMMFRNFNALDQKYKQCQPFIFINVLKEEQDNQILFQIFYENNLYKRKYNKKFTFELNQESMHSFSQLQQQINGFLFQLSPKQQKILKKIFIQLGFDIKKKICYQFDQKTEDLNKKIQGEEFQNLSIKKQKKLIESVCIIYCLQEHSVLNQNYFNENVFQVDSKGKLKINFLQSNELIKLKKDQQNQIFQKCIQNKLHHLIELISFVVQINQNKQLSETDSENLVKLNQIVQYSSFTEKLQISQVLFVLDQITFCQKKNQQSSY</sequence>
<accession>A0A8S1T5X7</accession>
<gene>
    <name evidence="1" type="ORF">POCTA_138.1.T0180268</name>
</gene>
<protein>
    <submittedName>
        <fullName evidence="1">Uncharacterized protein</fullName>
    </submittedName>
</protein>
<name>A0A8S1T5X7_PAROT</name>
<reference evidence="1" key="1">
    <citation type="submission" date="2021-01" db="EMBL/GenBank/DDBJ databases">
        <authorList>
            <consortium name="Genoscope - CEA"/>
            <person name="William W."/>
        </authorList>
    </citation>
    <scope>NUCLEOTIDE SEQUENCE</scope>
</reference>
<dbReference type="Proteomes" id="UP000683925">
    <property type="component" value="Unassembled WGS sequence"/>
</dbReference>
<evidence type="ECO:0000313" key="1">
    <source>
        <dbReference type="EMBL" id="CAD8146374.1"/>
    </source>
</evidence>
<dbReference type="OMA" id="RWGATEN"/>
<organism evidence="1 2">
    <name type="scientific">Paramecium octaurelia</name>
    <dbReference type="NCBI Taxonomy" id="43137"/>
    <lineage>
        <taxon>Eukaryota</taxon>
        <taxon>Sar</taxon>
        <taxon>Alveolata</taxon>
        <taxon>Ciliophora</taxon>
        <taxon>Intramacronucleata</taxon>
        <taxon>Oligohymenophorea</taxon>
        <taxon>Peniculida</taxon>
        <taxon>Parameciidae</taxon>
        <taxon>Paramecium</taxon>
    </lineage>
</organism>
<dbReference type="AlphaFoldDB" id="A0A8S1T5X7"/>
<dbReference type="EMBL" id="CAJJDP010000018">
    <property type="protein sequence ID" value="CAD8146374.1"/>
    <property type="molecule type" value="Genomic_DNA"/>
</dbReference>
<keyword evidence="2" id="KW-1185">Reference proteome</keyword>
<dbReference type="OrthoDB" id="310594at2759"/>
<comment type="caution">
    <text evidence="1">The sequence shown here is derived from an EMBL/GenBank/DDBJ whole genome shotgun (WGS) entry which is preliminary data.</text>
</comment>